<gene>
    <name evidence="2" type="ORF">QS748_12545</name>
</gene>
<name>A0AA90NVA5_9GAMM</name>
<feature type="region of interest" description="Disordered" evidence="1">
    <location>
        <begin position="1"/>
        <end position="23"/>
    </location>
</feature>
<evidence type="ECO:0000256" key="1">
    <source>
        <dbReference type="SAM" id="MobiDB-lite"/>
    </source>
</evidence>
<organism evidence="2 3">
    <name type="scientific">Candidatus Endonucleibacter bathymodioli</name>
    <dbReference type="NCBI Taxonomy" id="539814"/>
    <lineage>
        <taxon>Bacteria</taxon>
        <taxon>Pseudomonadati</taxon>
        <taxon>Pseudomonadota</taxon>
        <taxon>Gammaproteobacteria</taxon>
        <taxon>Oceanospirillales</taxon>
        <taxon>Endozoicomonadaceae</taxon>
        <taxon>Candidatus Endonucleibacter</taxon>
    </lineage>
</organism>
<feature type="compositionally biased region" description="Basic and acidic residues" evidence="1">
    <location>
        <begin position="11"/>
        <end position="20"/>
    </location>
</feature>
<keyword evidence="3" id="KW-1185">Reference proteome</keyword>
<dbReference type="EMBL" id="JASXSV010000025">
    <property type="protein sequence ID" value="MDP0589955.1"/>
    <property type="molecule type" value="Genomic_DNA"/>
</dbReference>
<accession>A0AA90NVA5</accession>
<dbReference type="AlphaFoldDB" id="A0AA90NVA5"/>
<evidence type="ECO:0000313" key="2">
    <source>
        <dbReference type="EMBL" id="MDP0589955.1"/>
    </source>
</evidence>
<comment type="caution">
    <text evidence="2">The sequence shown here is derived from an EMBL/GenBank/DDBJ whole genome shotgun (WGS) entry which is preliminary data.</text>
</comment>
<sequence length="67" mass="7754">MIGIQCVTEKTNSDDTDKRNNNIPTVKYAETNNHMDIYYIGNNCNSAELQQQSLYSYNQDGDNLIRY</sequence>
<reference evidence="2 3" key="1">
    <citation type="journal article" date="2023" name="bioRxiv">
        <title>An intranuclear bacterial parasite of deep-sea mussels expresses apoptosis inhibitors acquired from its host.</title>
        <authorList>
            <person name="Gonzalez Porras M.A."/>
            <person name="Assie A."/>
            <person name="Tietjen M."/>
            <person name="Violette M."/>
            <person name="Kleiner M."/>
            <person name="Gruber-Vodicka H."/>
            <person name="Dubilier N."/>
            <person name="Leisch N."/>
        </authorList>
    </citation>
    <scope>NUCLEOTIDE SEQUENCE [LARGE SCALE GENOMIC DNA]</scope>
    <source>
        <strain evidence="2">IAP13</strain>
    </source>
</reference>
<evidence type="ECO:0000313" key="3">
    <source>
        <dbReference type="Proteomes" id="UP001178148"/>
    </source>
</evidence>
<protein>
    <submittedName>
        <fullName evidence="2">Uncharacterized protein</fullName>
    </submittedName>
</protein>
<dbReference type="Proteomes" id="UP001178148">
    <property type="component" value="Unassembled WGS sequence"/>
</dbReference>
<proteinExistence type="predicted"/>